<dbReference type="InterPro" id="IPR001895">
    <property type="entry name" value="RASGEF_cat_dom"/>
</dbReference>
<dbReference type="SUPFAM" id="SSF48366">
    <property type="entry name" value="Ras GEF"/>
    <property type="match status" value="1"/>
</dbReference>
<dbReference type="InterPro" id="IPR036964">
    <property type="entry name" value="RASGEF_cat_dom_sf"/>
</dbReference>
<accession>A0A7S3LNV8</accession>
<feature type="compositionally biased region" description="Basic and acidic residues" evidence="1">
    <location>
        <begin position="1"/>
        <end position="11"/>
    </location>
</feature>
<gene>
    <name evidence="3" type="ORF">ASTO00021_LOCUS7531</name>
</gene>
<dbReference type="GO" id="GO:0007264">
    <property type="term" value="P:small GTPase-mediated signal transduction"/>
    <property type="evidence" value="ECO:0007669"/>
    <property type="project" value="InterPro"/>
</dbReference>
<proteinExistence type="predicted"/>
<dbReference type="Pfam" id="PF00617">
    <property type="entry name" value="RasGEF"/>
    <property type="match status" value="1"/>
</dbReference>
<dbReference type="AlphaFoldDB" id="A0A7S3LNV8"/>
<name>A0A7S3LNV8_9STRA</name>
<evidence type="ECO:0000256" key="1">
    <source>
        <dbReference type="SAM" id="MobiDB-lite"/>
    </source>
</evidence>
<feature type="compositionally biased region" description="Low complexity" evidence="1">
    <location>
        <begin position="65"/>
        <end position="80"/>
    </location>
</feature>
<dbReference type="Gene3D" id="1.10.840.10">
    <property type="entry name" value="Ras guanine-nucleotide exchange factors catalytic domain"/>
    <property type="match status" value="1"/>
</dbReference>
<sequence length="429" mass="48174">MNSIDSRDRVISGRKNLLQVPGAENENEPKRVTTSFRSFQKIKALKPFKSLFTTPTPEDGSEHPSSSNVNNRSNNGNSKSVSRKRNIPLSFIRKSKEENRREKNLKLIGEIGEFDPRHVALQLSVLLFESDDHTQSPEGSISIETVNNESTDYCISNNVECRKLDWKHTIDMHARWCITFTLLGDEKAAGGLPNVETGVARMLFLSKVAEECRKLGNVMAFRGITKGLCHSHLAWLWDFVHHKHIKKINDLRKLSKKDVEATNTICLQDVNVIKLRQRIKEVQAQSSSRPFIRISNNNNNINEQENYSSQAAGTDGVTQMAVELRKQLSRANSEPESTSECAVPELESGSERSTVLLRVSKSEPLGFNESKIMGSLAKIYVDKGPEINEILRLQISRARSSSELKSLSEAIQNKLSSQMAKVLKESGLM</sequence>
<feature type="domain" description="Ras-GEF" evidence="2">
    <location>
        <begin position="194"/>
        <end position="299"/>
    </location>
</feature>
<dbReference type="GO" id="GO:0005085">
    <property type="term" value="F:guanyl-nucleotide exchange factor activity"/>
    <property type="evidence" value="ECO:0007669"/>
    <property type="project" value="InterPro"/>
</dbReference>
<dbReference type="EMBL" id="HBIN01010087">
    <property type="protein sequence ID" value="CAE0437274.1"/>
    <property type="molecule type" value="Transcribed_RNA"/>
</dbReference>
<organism evidence="3">
    <name type="scientific">Aplanochytrium stocchinoi</name>
    <dbReference type="NCBI Taxonomy" id="215587"/>
    <lineage>
        <taxon>Eukaryota</taxon>
        <taxon>Sar</taxon>
        <taxon>Stramenopiles</taxon>
        <taxon>Bigyra</taxon>
        <taxon>Labyrinthulomycetes</taxon>
        <taxon>Thraustochytrida</taxon>
        <taxon>Thraustochytriidae</taxon>
        <taxon>Aplanochytrium</taxon>
    </lineage>
</organism>
<evidence type="ECO:0000313" key="3">
    <source>
        <dbReference type="EMBL" id="CAE0437274.1"/>
    </source>
</evidence>
<dbReference type="InterPro" id="IPR023578">
    <property type="entry name" value="Ras_GEF_dom_sf"/>
</dbReference>
<evidence type="ECO:0000259" key="2">
    <source>
        <dbReference type="Pfam" id="PF00617"/>
    </source>
</evidence>
<feature type="region of interest" description="Disordered" evidence="1">
    <location>
        <begin position="1"/>
        <end position="35"/>
    </location>
</feature>
<feature type="region of interest" description="Disordered" evidence="1">
    <location>
        <begin position="50"/>
        <end position="95"/>
    </location>
</feature>
<reference evidence="3" key="1">
    <citation type="submission" date="2021-01" db="EMBL/GenBank/DDBJ databases">
        <authorList>
            <person name="Corre E."/>
            <person name="Pelletier E."/>
            <person name="Niang G."/>
            <person name="Scheremetjew M."/>
            <person name="Finn R."/>
            <person name="Kale V."/>
            <person name="Holt S."/>
            <person name="Cochrane G."/>
            <person name="Meng A."/>
            <person name="Brown T."/>
            <person name="Cohen L."/>
        </authorList>
    </citation>
    <scope>NUCLEOTIDE SEQUENCE</scope>
    <source>
        <strain evidence="3">GSBS06</strain>
    </source>
</reference>
<protein>
    <recommendedName>
        <fullName evidence="2">Ras-GEF domain-containing protein</fullName>
    </recommendedName>
</protein>